<comment type="similarity">
    <text evidence="1">Belongs to the cytochrome P450 family.</text>
</comment>
<keyword evidence="4" id="KW-1185">Reference proteome</keyword>
<gene>
    <name evidence="5" type="primary">LOC140697995</name>
</gene>
<dbReference type="Pfam" id="PF00067">
    <property type="entry name" value="p450"/>
    <property type="match status" value="1"/>
</dbReference>
<dbReference type="PANTHER" id="PTHR24300:SF84">
    <property type="entry name" value="CYTOCHROME P450, FAMILY 2, SUBFAMILY T, POLYPEPTIDE 4"/>
    <property type="match status" value="1"/>
</dbReference>
<keyword evidence="3" id="KW-0408">Iron</keyword>
<evidence type="ECO:0000256" key="2">
    <source>
        <dbReference type="ARBA" id="ARBA00022723"/>
    </source>
</evidence>
<dbReference type="Proteomes" id="UP001652581">
    <property type="component" value="Chromosome 9"/>
</dbReference>
<evidence type="ECO:0000256" key="3">
    <source>
        <dbReference type="ARBA" id="ARBA00023004"/>
    </source>
</evidence>
<dbReference type="RefSeq" id="XP_072822501.1">
    <property type="nucleotide sequence ID" value="XM_072966400.1"/>
</dbReference>
<dbReference type="GeneID" id="140697995"/>
<dbReference type="SUPFAM" id="SSF48264">
    <property type="entry name" value="Cytochrome P450"/>
    <property type="match status" value="1"/>
</dbReference>
<name>A0ABM5DNM2_VICPA</name>
<evidence type="ECO:0000313" key="4">
    <source>
        <dbReference type="Proteomes" id="UP001652581"/>
    </source>
</evidence>
<sequence length="271" mass="29816">MSTKFVCHGGLASVSALLHPRPKGNQIKVKGLIEDQRHDDYWRHSAAVAGLATGTSQVELGCLGNSGTEGPTPWAHTTSASGELTAAGVWTPGPCTHGGIYCSNGQRWQTLRNFALGALKGFGLEMRTIKERVQEEAACLLGEFQATIGAPFDPRRLLDNAMSVICSVVFGNRYGYEDLEFLKLLDLFNDTFHVISSRRGEMRASAPQIQRHRQRQQPGVTLDFIDCFLDQVDKVKGHAALNSIPAAHQQKPDKRSTYLLCPQEQDPESHF</sequence>
<keyword evidence="2" id="KW-0479">Metal-binding</keyword>
<evidence type="ECO:0000256" key="1">
    <source>
        <dbReference type="ARBA" id="ARBA00010617"/>
    </source>
</evidence>
<reference evidence="5" key="1">
    <citation type="submission" date="2025-08" db="UniProtKB">
        <authorList>
            <consortium name="RefSeq"/>
        </authorList>
    </citation>
    <scope>IDENTIFICATION</scope>
</reference>
<accession>A0ABM5DNM2</accession>
<dbReference type="InterPro" id="IPR036396">
    <property type="entry name" value="Cyt_P450_sf"/>
</dbReference>
<dbReference type="PANTHER" id="PTHR24300">
    <property type="entry name" value="CYTOCHROME P450 508A4-RELATED"/>
    <property type="match status" value="1"/>
</dbReference>
<proteinExistence type="inferred from homology"/>
<dbReference type="Gene3D" id="1.10.630.10">
    <property type="entry name" value="Cytochrome P450"/>
    <property type="match status" value="1"/>
</dbReference>
<dbReference type="InterPro" id="IPR050182">
    <property type="entry name" value="Cytochrome_P450_fam2"/>
</dbReference>
<organism evidence="4 5">
    <name type="scientific">Vicugna pacos</name>
    <name type="common">Alpaca</name>
    <name type="synonym">Lama pacos</name>
    <dbReference type="NCBI Taxonomy" id="30538"/>
    <lineage>
        <taxon>Eukaryota</taxon>
        <taxon>Metazoa</taxon>
        <taxon>Chordata</taxon>
        <taxon>Craniata</taxon>
        <taxon>Vertebrata</taxon>
        <taxon>Euteleostomi</taxon>
        <taxon>Mammalia</taxon>
        <taxon>Eutheria</taxon>
        <taxon>Laurasiatheria</taxon>
        <taxon>Artiodactyla</taxon>
        <taxon>Tylopoda</taxon>
        <taxon>Camelidae</taxon>
        <taxon>Vicugna</taxon>
    </lineage>
</organism>
<dbReference type="InterPro" id="IPR001128">
    <property type="entry name" value="Cyt_P450"/>
</dbReference>
<evidence type="ECO:0000313" key="5">
    <source>
        <dbReference type="RefSeq" id="XP_072822501.1"/>
    </source>
</evidence>
<protein>
    <submittedName>
        <fullName evidence="5">Cytochrome P450 2B10-like</fullName>
    </submittedName>
</protein>